<evidence type="ECO:0000256" key="2">
    <source>
        <dbReference type="ARBA" id="ARBA00023163"/>
    </source>
</evidence>
<comment type="caution">
    <text evidence="4">The sequence shown here is derived from an EMBL/GenBank/DDBJ whole genome shotgun (WGS) entry which is preliminary data.</text>
</comment>
<dbReference type="AlphaFoldDB" id="A0A9D5DC26"/>
<proteinExistence type="predicted"/>
<dbReference type="Proteomes" id="UP001085076">
    <property type="component" value="Miscellaneous, Linkage group lg01"/>
</dbReference>
<dbReference type="InterPro" id="IPR044660">
    <property type="entry name" value="IBH1-like"/>
</dbReference>
<dbReference type="GO" id="GO:0006355">
    <property type="term" value="P:regulation of DNA-templated transcription"/>
    <property type="evidence" value="ECO:0007669"/>
    <property type="project" value="InterPro"/>
</dbReference>
<keyword evidence="2" id="KW-0804">Transcription</keyword>
<dbReference type="EMBL" id="JAGGNH010000001">
    <property type="protein sequence ID" value="KAJ0988970.1"/>
    <property type="molecule type" value="Genomic_DNA"/>
</dbReference>
<name>A0A9D5DC26_9LILI</name>
<dbReference type="PANTHER" id="PTHR33124">
    <property type="entry name" value="TRANSCRIPTION FACTOR IBH1-LIKE 1"/>
    <property type="match status" value="1"/>
</dbReference>
<dbReference type="PANTHER" id="PTHR33124:SF40">
    <property type="entry name" value="TRANSCRIPTION FACTOR IBH1"/>
    <property type="match status" value="1"/>
</dbReference>
<dbReference type="OrthoDB" id="786845at2759"/>
<gene>
    <name evidence="4" type="ORF">J5N97_007326</name>
</gene>
<sequence length="144" mass="16152">MKGGNPNPNPNSNPKKPLLANHFIQALTRINLAAQTSSTRQRSHCIKRAAYVSMACAAGSRRAWSRAMLQKIRLRSRVLRLPGDRRSIVSVVRREENRADVLRKLLPGGQAMEFSSLLEETASYIQYLSAQVRLMQTIVDSMFG</sequence>
<feature type="domain" description="IBH1-like N-terminal" evidence="3">
    <location>
        <begin position="21"/>
        <end position="75"/>
    </location>
</feature>
<evidence type="ECO:0000256" key="1">
    <source>
        <dbReference type="ARBA" id="ARBA00023015"/>
    </source>
</evidence>
<reference evidence="4" key="1">
    <citation type="submission" date="2021-03" db="EMBL/GenBank/DDBJ databases">
        <authorList>
            <person name="Li Z."/>
            <person name="Yang C."/>
        </authorList>
    </citation>
    <scope>NUCLEOTIDE SEQUENCE</scope>
    <source>
        <strain evidence="4">Dzin_1.0</strain>
        <tissue evidence="4">Leaf</tissue>
    </source>
</reference>
<dbReference type="Pfam" id="PF26576">
    <property type="entry name" value="IBH1_N"/>
    <property type="match status" value="1"/>
</dbReference>
<organism evidence="4 5">
    <name type="scientific">Dioscorea zingiberensis</name>
    <dbReference type="NCBI Taxonomy" id="325984"/>
    <lineage>
        <taxon>Eukaryota</taxon>
        <taxon>Viridiplantae</taxon>
        <taxon>Streptophyta</taxon>
        <taxon>Embryophyta</taxon>
        <taxon>Tracheophyta</taxon>
        <taxon>Spermatophyta</taxon>
        <taxon>Magnoliopsida</taxon>
        <taxon>Liliopsida</taxon>
        <taxon>Dioscoreales</taxon>
        <taxon>Dioscoreaceae</taxon>
        <taxon>Dioscorea</taxon>
    </lineage>
</organism>
<dbReference type="InterPro" id="IPR059002">
    <property type="entry name" value="IBH1_N"/>
</dbReference>
<evidence type="ECO:0000313" key="5">
    <source>
        <dbReference type="Proteomes" id="UP001085076"/>
    </source>
</evidence>
<keyword evidence="5" id="KW-1185">Reference proteome</keyword>
<reference evidence="4" key="2">
    <citation type="journal article" date="2022" name="Hortic Res">
        <title>The genome of Dioscorea zingiberensis sheds light on the biosynthesis, origin and evolution of the medicinally important diosgenin saponins.</title>
        <authorList>
            <person name="Li Y."/>
            <person name="Tan C."/>
            <person name="Li Z."/>
            <person name="Guo J."/>
            <person name="Li S."/>
            <person name="Chen X."/>
            <person name="Wang C."/>
            <person name="Dai X."/>
            <person name="Yang H."/>
            <person name="Song W."/>
            <person name="Hou L."/>
            <person name="Xu J."/>
            <person name="Tong Z."/>
            <person name="Xu A."/>
            <person name="Yuan X."/>
            <person name="Wang W."/>
            <person name="Yang Q."/>
            <person name="Chen L."/>
            <person name="Sun Z."/>
            <person name="Wang K."/>
            <person name="Pan B."/>
            <person name="Chen J."/>
            <person name="Bao Y."/>
            <person name="Liu F."/>
            <person name="Qi X."/>
            <person name="Gang D.R."/>
            <person name="Wen J."/>
            <person name="Li J."/>
        </authorList>
    </citation>
    <scope>NUCLEOTIDE SEQUENCE</scope>
    <source>
        <strain evidence="4">Dzin_1.0</strain>
    </source>
</reference>
<evidence type="ECO:0000313" key="4">
    <source>
        <dbReference type="EMBL" id="KAJ0988970.1"/>
    </source>
</evidence>
<evidence type="ECO:0000259" key="3">
    <source>
        <dbReference type="Pfam" id="PF26576"/>
    </source>
</evidence>
<accession>A0A9D5DC26</accession>
<protein>
    <recommendedName>
        <fullName evidence="3">IBH1-like N-terminal domain-containing protein</fullName>
    </recommendedName>
</protein>
<keyword evidence="1" id="KW-0805">Transcription regulation</keyword>